<comment type="caution">
    <text evidence="2">The sequence shown here is derived from an EMBL/GenBank/DDBJ whole genome shotgun (WGS) entry which is preliminary data.</text>
</comment>
<feature type="compositionally biased region" description="Polar residues" evidence="1">
    <location>
        <begin position="178"/>
        <end position="195"/>
    </location>
</feature>
<sequence length="883" mass="99761">MSYTDEKQLQHLLNLGALVDSPVTHQEHKGIITKLYDFYKRCLETEPGEEEPQVPSATELCSVLPNIQADDPSITTTQAEEPSITTTQAAEIEASSDSVSKTIKHQLSHQSIQNTLPPTKRHSKRLQALPKTQAGRVLQGFQSSYSLRNPTGQGLIPQGGIPISAKDWTSTNGEQIQENENSTDNVTVTQENPNEQPLFRDEEQLESETQVPTEEAPITSGSQQTLPAGLRFQKKTPLQKEAPQLNINHFLPRQSTSKSVSQTCSELIREGSTSSSVNVGFQSGAVTSIELMEKRSFKAEEVSQALENCMFIIRESLNICGRKKTENEELDMVYKALPSFIVDCCKSEKILQMPNSDLIMKPEWINLQTLESTITMKAGDIETLALILRPFAELPKWAYVDLGFIVVYEELLTVLLQSSSLKTHYGTDGESVIGGAGIKKVTKFFNCCFLGLMILISSKYPNLEHKLTKNATESKIKFEQQCLYCLSNFFLLGPQAIFTANSQDHQKQARWHSLARLEVTKMIIEEELKKGEMGMHWAPFGNLRKHFLIFASLLTMKEIDWEFFFEKWQWFINPHTMTLHLAQDIELIVNTELSNEKPITRDFTKMILGLTKNNNNLPLPPSSDEVDTATLLNITDVDIDSLVVQERNIATEEASITKRIPLKYKSLCLSEMAQHNIQHPTFQWDVKGQTRWDGLVIDILVKHWLYAKNKEAFQEYPLQSDFCTKTIVSEIVEQWLRGQKASYGKDKITNQNLSRIKKKLFQNRLHMAKKLLGCETASQIIPHMNCISDTEEDEDGNLLCIENRKGNNAANRCLKSHRIIARNDSDQTACPGLPSNCYSEEFLNGLNATHKLSLSIQKPCVQLDQHIFSITPQHILAEANVHP</sequence>
<organism evidence="2 3">
    <name type="scientific">Phakopsora pachyrhizi</name>
    <name type="common">Asian soybean rust disease fungus</name>
    <dbReference type="NCBI Taxonomy" id="170000"/>
    <lineage>
        <taxon>Eukaryota</taxon>
        <taxon>Fungi</taxon>
        <taxon>Dikarya</taxon>
        <taxon>Basidiomycota</taxon>
        <taxon>Pucciniomycotina</taxon>
        <taxon>Pucciniomycetes</taxon>
        <taxon>Pucciniales</taxon>
        <taxon>Phakopsoraceae</taxon>
        <taxon>Phakopsora</taxon>
    </lineage>
</organism>
<protein>
    <submittedName>
        <fullName evidence="2">Uncharacterized protein</fullName>
    </submittedName>
</protein>
<dbReference type="Proteomes" id="UP001153365">
    <property type="component" value="Unassembled WGS sequence"/>
</dbReference>
<name>A0AAV0BW35_PHAPC</name>
<evidence type="ECO:0000313" key="3">
    <source>
        <dbReference type="Proteomes" id="UP001153365"/>
    </source>
</evidence>
<feature type="region of interest" description="Disordered" evidence="1">
    <location>
        <begin position="178"/>
        <end position="227"/>
    </location>
</feature>
<reference evidence="2" key="1">
    <citation type="submission" date="2022-06" db="EMBL/GenBank/DDBJ databases">
        <authorList>
            <consortium name="SYNGENTA / RWTH Aachen University"/>
        </authorList>
    </citation>
    <scope>NUCLEOTIDE SEQUENCE</scope>
</reference>
<keyword evidence="3" id="KW-1185">Reference proteome</keyword>
<accession>A0AAV0BW35</accession>
<dbReference type="AlphaFoldDB" id="A0AAV0BW35"/>
<evidence type="ECO:0000313" key="2">
    <source>
        <dbReference type="EMBL" id="CAH7690313.1"/>
    </source>
</evidence>
<proteinExistence type="predicted"/>
<dbReference type="EMBL" id="CALTRL010006260">
    <property type="protein sequence ID" value="CAH7690313.1"/>
    <property type="molecule type" value="Genomic_DNA"/>
</dbReference>
<gene>
    <name evidence="2" type="ORF">PPACK8108_LOCUS25620</name>
</gene>
<evidence type="ECO:0000256" key="1">
    <source>
        <dbReference type="SAM" id="MobiDB-lite"/>
    </source>
</evidence>